<feature type="transmembrane region" description="Helical" evidence="1">
    <location>
        <begin position="74"/>
        <end position="93"/>
    </location>
</feature>
<dbReference type="EMBL" id="JBBUKT010000006">
    <property type="protein sequence ID" value="MEK7952065.1"/>
    <property type="molecule type" value="Genomic_DNA"/>
</dbReference>
<dbReference type="Proteomes" id="UP001371305">
    <property type="component" value="Unassembled WGS sequence"/>
</dbReference>
<proteinExistence type="predicted"/>
<feature type="transmembrane region" description="Helical" evidence="1">
    <location>
        <begin position="159"/>
        <end position="182"/>
    </location>
</feature>
<evidence type="ECO:0000256" key="1">
    <source>
        <dbReference type="SAM" id="Phobius"/>
    </source>
</evidence>
<feature type="transmembrane region" description="Helical" evidence="1">
    <location>
        <begin position="40"/>
        <end position="68"/>
    </location>
</feature>
<protein>
    <submittedName>
        <fullName evidence="2">Uncharacterized protein</fullName>
    </submittedName>
</protein>
<accession>A0ABU9AZM7</accession>
<dbReference type="RefSeq" id="WP_341405823.1">
    <property type="nucleotide sequence ID" value="NZ_JBBUKT010000006.1"/>
</dbReference>
<keyword evidence="3" id="KW-1185">Reference proteome</keyword>
<name>A0ABU9AZM7_9BACT</name>
<organism evidence="2 3">
    <name type="scientific">Luteolibacter soli</name>
    <dbReference type="NCBI Taxonomy" id="3135280"/>
    <lineage>
        <taxon>Bacteria</taxon>
        <taxon>Pseudomonadati</taxon>
        <taxon>Verrucomicrobiota</taxon>
        <taxon>Verrucomicrobiia</taxon>
        <taxon>Verrucomicrobiales</taxon>
        <taxon>Verrucomicrobiaceae</taxon>
        <taxon>Luteolibacter</taxon>
    </lineage>
</organism>
<keyword evidence="1" id="KW-1133">Transmembrane helix</keyword>
<evidence type="ECO:0000313" key="3">
    <source>
        <dbReference type="Proteomes" id="UP001371305"/>
    </source>
</evidence>
<reference evidence="2 3" key="1">
    <citation type="submission" date="2024-04" db="EMBL/GenBank/DDBJ databases">
        <title>Luteolibacter sp. isolated from soil.</title>
        <authorList>
            <person name="An J."/>
        </authorList>
    </citation>
    <scope>NUCLEOTIDE SEQUENCE [LARGE SCALE GENOMIC DNA]</scope>
    <source>
        <strain evidence="2 3">Y139</strain>
    </source>
</reference>
<evidence type="ECO:0000313" key="2">
    <source>
        <dbReference type="EMBL" id="MEK7952065.1"/>
    </source>
</evidence>
<keyword evidence="1" id="KW-0472">Membrane</keyword>
<feature type="transmembrane region" description="Helical" evidence="1">
    <location>
        <begin position="105"/>
        <end position="130"/>
    </location>
</feature>
<sequence>MSTENPYQTPAATEVVAPPALQVREVREEHMKHEASLKAVGFLGLLGGVLLLGSFAFVGIEAIAAGLLESSSSMSLLFEVAFGTLQIIAGIGLRQLQGWARIPAAIVAAVSMTSVPIGTIVGLYILYLLFSPKGSKVLSAEYREIVAVTPDMRYRTPRWFWIFILVAVLVLVGFVVFVFFAARAR</sequence>
<keyword evidence="1" id="KW-0812">Transmembrane</keyword>
<comment type="caution">
    <text evidence="2">The sequence shown here is derived from an EMBL/GenBank/DDBJ whole genome shotgun (WGS) entry which is preliminary data.</text>
</comment>
<gene>
    <name evidence="2" type="ORF">WKV53_16245</name>
</gene>